<comment type="caution">
    <text evidence="2">The sequence shown here is derived from an EMBL/GenBank/DDBJ whole genome shotgun (WGS) entry which is preliminary data.</text>
</comment>
<dbReference type="PANTHER" id="PTHR45985">
    <property type="match status" value="1"/>
</dbReference>
<proteinExistence type="predicted"/>
<dbReference type="InterPro" id="IPR052740">
    <property type="entry name" value="CE4"/>
</dbReference>
<dbReference type="PANTHER" id="PTHR45985:SF3">
    <property type="entry name" value="CHITIN DEACETYLASE-LIKE 4"/>
    <property type="match status" value="1"/>
</dbReference>
<reference evidence="3" key="1">
    <citation type="journal article" date="2019" name="Int. J. Syst. Evol. Microbiol.">
        <title>The Global Catalogue of Microorganisms (GCM) 10K type strain sequencing project: providing services to taxonomists for standard genome sequencing and annotation.</title>
        <authorList>
            <consortium name="The Broad Institute Genomics Platform"/>
            <consortium name="The Broad Institute Genome Sequencing Center for Infectious Disease"/>
            <person name="Wu L."/>
            <person name="Ma J."/>
        </authorList>
    </citation>
    <scope>NUCLEOTIDE SEQUENCE [LARGE SCALE GENOMIC DNA]</scope>
    <source>
        <strain evidence="3">CGMCC 4.7680</strain>
    </source>
</reference>
<keyword evidence="3" id="KW-1185">Reference proteome</keyword>
<evidence type="ECO:0000313" key="2">
    <source>
        <dbReference type="EMBL" id="GHG02660.1"/>
    </source>
</evidence>
<feature type="compositionally biased region" description="Pro residues" evidence="1">
    <location>
        <begin position="39"/>
        <end position="49"/>
    </location>
</feature>
<dbReference type="RefSeq" id="WP_191308015.1">
    <property type="nucleotide sequence ID" value="NZ_BNAW01000005.1"/>
</dbReference>
<feature type="region of interest" description="Disordered" evidence="1">
    <location>
        <begin position="34"/>
        <end position="54"/>
    </location>
</feature>
<dbReference type="Proteomes" id="UP000649955">
    <property type="component" value="Unassembled WGS sequence"/>
</dbReference>
<dbReference type="InterPro" id="IPR011330">
    <property type="entry name" value="Glyco_hydro/deAcase_b/a-brl"/>
</dbReference>
<evidence type="ECO:0000313" key="3">
    <source>
        <dbReference type="Proteomes" id="UP000649955"/>
    </source>
</evidence>
<dbReference type="EMBL" id="BNAW01000005">
    <property type="protein sequence ID" value="GHG02660.1"/>
    <property type="molecule type" value="Genomic_DNA"/>
</dbReference>
<dbReference type="SUPFAM" id="SSF88713">
    <property type="entry name" value="Glycoside hydrolase/deacetylase"/>
    <property type="match status" value="1"/>
</dbReference>
<name>A0ABQ3K541_9PSEU</name>
<gene>
    <name evidence="2" type="ORF">GCM10017567_17430</name>
</gene>
<sequence length="382" mass="41819">MSSRSSRWARWPGTWFTVALALVLAGVLLLTPGRGQTRPGPPDGGPPPAASTTAPPVVKDAEWMRPLRPGEKPPQFVLFSFDGAGSHEHWSRYLALAKSVNAHFSGFLSGIYLLTDEQRPHYTGPGHKPGAASIGFGGSAAEVATRVQDLNAAVAAGHQIGTHYNGHFCTGAEPSVGRWTAKGWTDEIGQFSRFVDDARDHLGLHLSAHDVTGGRTPCLEGNWAEAFPAMRDAGYTFDSSQPSDGVKWPTRLDGIWEFWMPYVKVPALHKKVIMMDYNLWYQFNHARNDPSHAEQYTQATLETYRTAYRAAFDGNRAPLVIGNHFNDWAGGAFSRAAEGFMGEVCARPETVCATYAEVTKWMSLQDPAVLEKYRSMPPAQAG</sequence>
<evidence type="ECO:0000256" key="1">
    <source>
        <dbReference type="SAM" id="MobiDB-lite"/>
    </source>
</evidence>
<organism evidence="2 3">
    <name type="scientific">Amycolatopsis bullii</name>
    <dbReference type="NCBI Taxonomy" id="941987"/>
    <lineage>
        <taxon>Bacteria</taxon>
        <taxon>Bacillati</taxon>
        <taxon>Actinomycetota</taxon>
        <taxon>Actinomycetes</taxon>
        <taxon>Pseudonocardiales</taxon>
        <taxon>Pseudonocardiaceae</taxon>
        <taxon>Amycolatopsis</taxon>
    </lineage>
</organism>
<evidence type="ECO:0008006" key="4">
    <source>
        <dbReference type="Google" id="ProtNLM"/>
    </source>
</evidence>
<accession>A0ABQ3K541</accession>
<protein>
    <recommendedName>
        <fullName evidence="4">Polysaccharide deacetylase</fullName>
    </recommendedName>
</protein>
<dbReference type="Gene3D" id="3.20.20.370">
    <property type="entry name" value="Glycoside hydrolase/deacetylase"/>
    <property type="match status" value="1"/>
</dbReference>